<evidence type="ECO:0000256" key="7">
    <source>
        <dbReference type="ARBA" id="ARBA00023065"/>
    </source>
</evidence>
<dbReference type="PANTHER" id="PTHR28259:SF1">
    <property type="entry name" value="FLUORIDE EXPORT PROTEIN 1-RELATED"/>
    <property type="match status" value="1"/>
</dbReference>
<protein>
    <recommendedName>
        <fullName evidence="12">Fluoride-specific ion channel FluC</fullName>
    </recommendedName>
</protein>
<sequence length="126" mass="13834">MPTFFAIFIGGGLGASARHFLSAALIRYQILFSPWAILAVNLLGCFLIGLLAAVLMRQPQPLWRLFIITGFLGGFTTYSSYILDLIQLGVKHLPSALLYLSIHLIGGLLLCGLGIFLGKMLSHFFY</sequence>
<keyword evidence="2 12" id="KW-1003">Cell membrane</keyword>
<keyword evidence="14" id="KW-1185">Reference proteome</keyword>
<feature type="transmembrane region" description="Helical" evidence="12">
    <location>
        <begin position="62"/>
        <end position="83"/>
    </location>
</feature>
<dbReference type="NCBIfam" id="TIGR00494">
    <property type="entry name" value="crcB"/>
    <property type="match status" value="1"/>
</dbReference>
<reference evidence="13 14" key="1">
    <citation type="submission" date="2018-06" db="EMBL/GenBank/DDBJ databases">
        <authorList>
            <consortium name="Pathogen Informatics"/>
            <person name="Doyle S."/>
        </authorList>
    </citation>
    <scope>NUCLEOTIDE SEQUENCE [LARGE SCALE GENOMIC DNA]</scope>
    <source>
        <strain evidence="13 14">NCTC13337</strain>
    </source>
</reference>
<proteinExistence type="inferred from homology"/>
<accession>A0A380MZG9</accession>
<feature type="binding site" evidence="12">
    <location>
        <position position="73"/>
    </location>
    <ligand>
        <name>Na(+)</name>
        <dbReference type="ChEBI" id="CHEBI:29101"/>
        <note>structural</note>
    </ligand>
</feature>
<keyword evidence="6 12" id="KW-0915">Sodium</keyword>
<dbReference type="GO" id="GO:0062054">
    <property type="term" value="F:fluoride channel activity"/>
    <property type="evidence" value="ECO:0007669"/>
    <property type="project" value="UniProtKB-UniRule"/>
</dbReference>
<comment type="similarity">
    <text evidence="10 12">Belongs to the fluoride channel Fluc/FEX (TC 1.A.43) family.</text>
</comment>
<evidence type="ECO:0000256" key="9">
    <source>
        <dbReference type="ARBA" id="ARBA00023303"/>
    </source>
</evidence>
<dbReference type="GO" id="GO:0140114">
    <property type="term" value="P:cellular detoxification of fluoride"/>
    <property type="evidence" value="ECO:0007669"/>
    <property type="project" value="UniProtKB-UniRule"/>
</dbReference>
<dbReference type="PANTHER" id="PTHR28259">
    <property type="entry name" value="FLUORIDE EXPORT PROTEIN 1-RELATED"/>
    <property type="match status" value="1"/>
</dbReference>
<dbReference type="AlphaFoldDB" id="A0A380MZG9"/>
<comment type="activity regulation">
    <text evidence="12">Na(+) is not transported, but it plays an essential structural role and its presence is essential for fluoride channel function.</text>
</comment>
<evidence type="ECO:0000256" key="12">
    <source>
        <dbReference type="HAMAP-Rule" id="MF_00454"/>
    </source>
</evidence>
<comment type="function">
    <text evidence="12">Fluoride-specific ion channel. Important for reducing fluoride concentration in the cell, thus reducing its toxicity.</text>
</comment>
<evidence type="ECO:0000256" key="5">
    <source>
        <dbReference type="ARBA" id="ARBA00022989"/>
    </source>
</evidence>
<keyword evidence="8 12" id="KW-0472">Membrane</keyword>
<evidence type="ECO:0000256" key="2">
    <source>
        <dbReference type="ARBA" id="ARBA00022475"/>
    </source>
</evidence>
<evidence type="ECO:0000313" key="13">
    <source>
        <dbReference type="EMBL" id="SUO97624.1"/>
    </source>
</evidence>
<evidence type="ECO:0000256" key="6">
    <source>
        <dbReference type="ARBA" id="ARBA00023053"/>
    </source>
</evidence>
<dbReference type="RefSeq" id="WP_072576069.1">
    <property type="nucleotide sequence ID" value="NZ_LWHB01000049.1"/>
</dbReference>
<evidence type="ECO:0000256" key="1">
    <source>
        <dbReference type="ARBA" id="ARBA00004651"/>
    </source>
</evidence>
<evidence type="ECO:0000256" key="4">
    <source>
        <dbReference type="ARBA" id="ARBA00022692"/>
    </source>
</evidence>
<comment type="subcellular location">
    <subcellularLocation>
        <location evidence="1 12">Cell membrane</location>
        <topology evidence="1 12">Multi-pass membrane protein</topology>
    </subcellularLocation>
</comment>
<dbReference type="InterPro" id="IPR003691">
    <property type="entry name" value="FluC"/>
</dbReference>
<keyword evidence="9 12" id="KW-0407">Ion channel</keyword>
<dbReference type="OrthoDB" id="9806299at2"/>
<keyword evidence="12" id="KW-0813">Transport</keyword>
<keyword evidence="12" id="KW-0479">Metal-binding</keyword>
<evidence type="ECO:0000256" key="10">
    <source>
        <dbReference type="ARBA" id="ARBA00035120"/>
    </source>
</evidence>
<evidence type="ECO:0000256" key="11">
    <source>
        <dbReference type="ARBA" id="ARBA00035585"/>
    </source>
</evidence>
<dbReference type="EMBL" id="UHIC01000001">
    <property type="protein sequence ID" value="SUO97624.1"/>
    <property type="molecule type" value="Genomic_DNA"/>
</dbReference>
<dbReference type="GO" id="GO:0005886">
    <property type="term" value="C:plasma membrane"/>
    <property type="evidence" value="ECO:0007669"/>
    <property type="project" value="UniProtKB-SubCell"/>
</dbReference>
<dbReference type="GO" id="GO:0046872">
    <property type="term" value="F:metal ion binding"/>
    <property type="evidence" value="ECO:0007669"/>
    <property type="project" value="UniProtKB-KW"/>
</dbReference>
<organism evidence="13 14">
    <name type="scientific">Suttonella ornithocola</name>
    <dbReference type="NCBI Taxonomy" id="279832"/>
    <lineage>
        <taxon>Bacteria</taxon>
        <taxon>Pseudomonadati</taxon>
        <taxon>Pseudomonadota</taxon>
        <taxon>Gammaproteobacteria</taxon>
        <taxon>Cardiobacteriales</taxon>
        <taxon>Cardiobacteriaceae</taxon>
        <taxon>Suttonella</taxon>
    </lineage>
</organism>
<dbReference type="Pfam" id="PF02537">
    <property type="entry name" value="CRCB"/>
    <property type="match status" value="1"/>
</dbReference>
<keyword evidence="5 12" id="KW-1133">Transmembrane helix</keyword>
<evidence type="ECO:0000256" key="8">
    <source>
        <dbReference type="ARBA" id="ARBA00023136"/>
    </source>
</evidence>
<dbReference type="HAMAP" id="MF_00454">
    <property type="entry name" value="FluC"/>
    <property type="match status" value="1"/>
</dbReference>
<dbReference type="Proteomes" id="UP000254601">
    <property type="component" value="Unassembled WGS sequence"/>
</dbReference>
<gene>
    <name evidence="12 13" type="primary">crcB</name>
    <name evidence="12" type="synonym">fluC</name>
    <name evidence="13" type="ORF">NCTC13337_02533</name>
</gene>
<feature type="transmembrane region" description="Helical" evidence="12">
    <location>
        <begin position="95"/>
        <end position="117"/>
    </location>
</feature>
<keyword evidence="7 12" id="KW-0406">Ion transport</keyword>
<feature type="transmembrane region" description="Helical" evidence="12">
    <location>
        <begin position="33"/>
        <end position="55"/>
    </location>
</feature>
<evidence type="ECO:0000256" key="3">
    <source>
        <dbReference type="ARBA" id="ARBA00022519"/>
    </source>
</evidence>
<comment type="catalytic activity">
    <reaction evidence="11">
        <text>fluoride(in) = fluoride(out)</text>
        <dbReference type="Rhea" id="RHEA:76159"/>
        <dbReference type="ChEBI" id="CHEBI:17051"/>
    </reaction>
    <physiologicalReaction direction="left-to-right" evidence="11">
        <dbReference type="Rhea" id="RHEA:76160"/>
    </physiologicalReaction>
</comment>
<feature type="binding site" evidence="12">
    <location>
        <position position="76"/>
    </location>
    <ligand>
        <name>Na(+)</name>
        <dbReference type="ChEBI" id="CHEBI:29101"/>
        <note>structural</note>
    </ligand>
</feature>
<evidence type="ECO:0000313" key="14">
    <source>
        <dbReference type="Proteomes" id="UP000254601"/>
    </source>
</evidence>
<keyword evidence="3" id="KW-0997">Cell inner membrane</keyword>
<keyword evidence="4 12" id="KW-0812">Transmembrane</keyword>
<name>A0A380MZG9_9GAMM</name>